<proteinExistence type="predicted"/>
<gene>
    <name evidence="1" type="ORF">UFOVP27_20</name>
</gene>
<name>A0A6J5KIF2_9CAUD</name>
<evidence type="ECO:0000313" key="1">
    <source>
        <dbReference type="EMBL" id="CAB4121898.1"/>
    </source>
</evidence>
<reference evidence="1" key="1">
    <citation type="submission" date="2020-04" db="EMBL/GenBank/DDBJ databases">
        <authorList>
            <person name="Chiriac C."/>
            <person name="Salcher M."/>
            <person name="Ghai R."/>
            <person name="Kavagutti S V."/>
        </authorList>
    </citation>
    <scope>NUCLEOTIDE SEQUENCE</scope>
</reference>
<organism evidence="1">
    <name type="scientific">uncultured Caudovirales phage</name>
    <dbReference type="NCBI Taxonomy" id="2100421"/>
    <lineage>
        <taxon>Viruses</taxon>
        <taxon>Duplodnaviria</taxon>
        <taxon>Heunggongvirae</taxon>
        <taxon>Uroviricota</taxon>
        <taxon>Caudoviricetes</taxon>
        <taxon>Peduoviridae</taxon>
        <taxon>Maltschvirus</taxon>
        <taxon>Maltschvirus maltsch</taxon>
    </lineage>
</organism>
<dbReference type="EMBL" id="LR796157">
    <property type="protein sequence ID" value="CAB4121898.1"/>
    <property type="molecule type" value="Genomic_DNA"/>
</dbReference>
<accession>A0A6J5KIF2</accession>
<protein>
    <submittedName>
        <fullName evidence="1">Uncharacterized protein</fullName>
    </submittedName>
</protein>
<sequence length="64" mass="7134">MYTVYDSVTETLIGPFNDYESAEMFVLHASDALVDGGSNLTIESISEPEEWVQDNHLQLEVLIG</sequence>